<keyword evidence="4" id="KW-1185">Reference proteome</keyword>
<accession>A0AAN7TKF5</accession>
<dbReference type="CDD" id="cd05374">
    <property type="entry name" value="17beta-HSD-like_SDR_c"/>
    <property type="match status" value="1"/>
</dbReference>
<dbReference type="InterPro" id="IPR036291">
    <property type="entry name" value="NAD(P)-bd_dom_sf"/>
</dbReference>
<name>A0AAN7TKF5_9MYCE</name>
<protein>
    <submittedName>
        <fullName evidence="3">Uncharacterized protein</fullName>
    </submittedName>
</protein>
<evidence type="ECO:0000313" key="4">
    <source>
        <dbReference type="Proteomes" id="UP001344447"/>
    </source>
</evidence>
<evidence type="ECO:0000256" key="1">
    <source>
        <dbReference type="RuleBase" id="RU000363"/>
    </source>
</evidence>
<gene>
    <name evidence="3" type="ORF">RB653_010093</name>
</gene>
<organism evidence="3 4">
    <name type="scientific">Dictyostelium firmibasis</name>
    <dbReference type="NCBI Taxonomy" id="79012"/>
    <lineage>
        <taxon>Eukaryota</taxon>
        <taxon>Amoebozoa</taxon>
        <taxon>Evosea</taxon>
        <taxon>Eumycetozoa</taxon>
        <taxon>Dictyostelia</taxon>
        <taxon>Dictyosteliales</taxon>
        <taxon>Dictyosteliaceae</taxon>
        <taxon>Dictyostelium</taxon>
    </lineage>
</organism>
<dbReference type="InterPro" id="IPR002347">
    <property type="entry name" value="SDR_fam"/>
</dbReference>
<dbReference type="PRINTS" id="PR00080">
    <property type="entry name" value="SDRFAMILY"/>
</dbReference>
<sequence>MENQNKQYWYVTGCTSGTGLALTKKLLSLGHKVTGTSRNLKKLEELPFFKDESFLGVQVDLVNRKSVKDSIDKAIKHFGTLTHVINNAGYGLIGAIEEVTEEENRELMDALYFGPINVIVSVLPHFREKKNGYIFNVSSIGGIKAYPGFGNYSAAKFALAGMSEALAADVKPFGIKVTCIILGYIVTGFQNGNQACKHLIPEYKTLEVGVPQMRIYENTLVKGDVNKVADVIIENSIKPELPYNLFIGPIDTFTMAEAKVNELKQQIESQKERNSKVVLEK</sequence>
<dbReference type="PRINTS" id="PR00081">
    <property type="entry name" value="GDHRDH"/>
</dbReference>
<dbReference type="Pfam" id="PF00106">
    <property type="entry name" value="adh_short"/>
    <property type="match status" value="1"/>
</dbReference>
<proteinExistence type="inferred from homology"/>
<keyword evidence="2" id="KW-0175">Coiled coil</keyword>
<dbReference type="AlphaFoldDB" id="A0AAN7TKF5"/>
<dbReference type="Proteomes" id="UP001344447">
    <property type="component" value="Unassembled WGS sequence"/>
</dbReference>
<dbReference type="Gene3D" id="3.40.50.720">
    <property type="entry name" value="NAD(P)-binding Rossmann-like Domain"/>
    <property type="match status" value="1"/>
</dbReference>
<comment type="caution">
    <text evidence="3">The sequence shown here is derived from an EMBL/GenBank/DDBJ whole genome shotgun (WGS) entry which is preliminary data.</text>
</comment>
<comment type="similarity">
    <text evidence="1">Belongs to the short-chain dehydrogenases/reductases (SDR) family.</text>
</comment>
<dbReference type="InterPro" id="IPR051911">
    <property type="entry name" value="SDR_oxidoreductase"/>
</dbReference>
<dbReference type="PANTHER" id="PTHR43976:SF3">
    <property type="entry name" value="SHORT-CHAIN DEHYDROGENASE_REDUCTASE FAMILY PROTEIN"/>
    <property type="match status" value="1"/>
</dbReference>
<dbReference type="SUPFAM" id="SSF51735">
    <property type="entry name" value="NAD(P)-binding Rossmann-fold domains"/>
    <property type="match status" value="1"/>
</dbReference>
<reference evidence="3 4" key="1">
    <citation type="submission" date="2023-11" db="EMBL/GenBank/DDBJ databases">
        <title>Dfirmibasis_genome.</title>
        <authorList>
            <person name="Edelbroek B."/>
            <person name="Kjellin J."/>
            <person name="Jerlstrom-Hultqvist J."/>
            <person name="Soderbom F."/>
        </authorList>
    </citation>
    <scope>NUCLEOTIDE SEQUENCE [LARGE SCALE GENOMIC DNA]</scope>
    <source>
        <strain evidence="3 4">TNS-C-14</strain>
    </source>
</reference>
<evidence type="ECO:0000256" key="2">
    <source>
        <dbReference type="SAM" id="Coils"/>
    </source>
</evidence>
<evidence type="ECO:0000313" key="3">
    <source>
        <dbReference type="EMBL" id="KAK5574839.1"/>
    </source>
</evidence>
<dbReference type="PROSITE" id="PS00061">
    <property type="entry name" value="ADH_SHORT"/>
    <property type="match status" value="1"/>
</dbReference>
<dbReference type="InterPro" id="IPR020904">
    <property type="entry name" value="Sc_DH/Rdtase_CS"/>
</dbReference>
<feature type="coiled-coil region" evidence="2">
    <location>
        <begin position="253"/>
        <end position="280"/>
    </location>
</feature>
<dbReference type="PANTHER" id="PTHR43976">
    <property type="entry name" value="SHORT CHAIN DEHYDROGENASE"/>
    <property type="match status" value="1"/>
</dbReference>
<dbReference type="EMBL" id="JAVFKY010000006">
    <property type="protein sequence ID" value="KAK5574839.1"/>
    <property type="molecule type" value="Genomic_DNA"/>
</dbReference>